<reference evidence="2 3" key="1">
    <citation type="journal article" date="2019" name="Sci. Rep.">
        <title>Orb-weaving spider Araneus ventricosus genome elucidates the spidroin gene catalogue.</title>
        <authorList>
            <person name="Kono N."/>
            <person name="Nakamura H."/>
            <person name="Ohtoshi R."/>
            <person name="Moran D.A.P."/>
            <person name="Shinohara A."/>
            <person name="Yoshida Y."/>
            <person name="Fujiwara M."/>
            <person name="Mori M."/>
            <person name="Tomita M."/>
            <person name="Arakawa K."/>
        </authorList>
    </citation>
    <scope>NUCLEOTIDE SEQUENCE [LARGE SCALE GENOMIC DNA]</scope>
</reference>
<comment type="caution">
    <text evidence="2">The sequence shown here is derived from an EMBL/GenBank/DDBJ whole genome shotgun (WGS) entry which is preliminary data.</text>
</comment>
<organism evidence="2 3">
    <name type="scientific">Araneus ventricosus</name>
    <name type="common">Orbweaver spider</name>
    <name type="synonym">Epeira ventricosa</name>
    <dbReference type="NCBI Taxonomy" id="182803"/>
    <lineage>
        <taxon>Eukaryota</taxon>
        <taxon>Metazoa</taxon>
        <taxon>Ecdysozoa</taxon>
        <taxon>Arthropoda</taxon>
        <taxon>Chelicerata</taxon>
        <taxon>Arachnida</taxon>
        <taxon>Araneae</taxon>
        <taxon>Araneomorphae</taxon>
        <taxon>Entelegynae</taxon>
        <taxon>Araneoidea</taxon>
        <taxon>Araneidae</taxon>
        <taxon>Araneus</taxon>
    </lineage>
</organism>
<proteinExistence type="predicted"/>
<evidence type="ECO:0000313" key="2">
    <source>
        <dbReference type="EMBL" id="GBM92807.1"/>
    </source>
</evidence>
<feature type="region of interest" description="Disordered" evidence="1">
    <location>
        <begin position="39"/>
        <end position="75"/>
    </location>
</feature>
<evidence type="ECO:0000313" key="3">
    <source>
        <dbReference type="Proteomes" id="UP000499080"/>
    </source>
</evidence>
<protein>
    <submittedName>
        <fullName evidence="2">Uncharacterized protein</fullName>
    </submittedName>
</protein>
<dbReference type="Proteomes" id="UP000499080">
    <property type="component" value="Unassembled WGS sequence"/>
</dbReference>
<dbReference type="EMBL" id="BGPR01003821">
    <property type="protein sequence ID" value="GBM92807.1"/>
    <property type="molecule type" value="Genomic_DNA"/>
</dbReference>
<dbReference type="AlphaFoldDB" id="A0A4Y2JSD9"/>
<keyword evidence="3" id="KW-1185">Reference proteome</keyword>
<accession>A0A4Y2JSD9</accession>
<evidence type="ECO:0000256" key="1">
    <source>
        <dbReference type="SAM" id="MobiDB-lite"/>
    </source>
</evidence>
<feature type="compositionally biased region" description="Polar residues" evidence="1">
    <location>
        <begin position="39"/>
        <end position="51"/>
    </location>
</feature>
<sequence>MNWTLPTLVVIYNPTPAITFPEDARKWAAVCKDNWTSLPRLSPKRPQNLTSPEKKPTVSDRPSSMLKKNFQAARDRLARSQRVKLGLEL</sequence>
<name>A0A4Y2JSD9_ARAVE</name>
<gene>
    <name evidence="2" type="ORF">AVEN_182698_1</name>
</gene>